<evidence type="ECO:0000256" key="6">
    <source>
        <dbReference type="ARBA" id="ARBA00022741"/>
    </source>
</evidence>
<evidence type="ECO:0000313" key="15">
    <source>
        <dbReference type="Proteomes" id="UP000651271"/>
    </source>
</evidence>
<reference evidence="14 15" key="1">
    <citation type="submission" date="2020-08" db="EMBL/GenBank/DDBJ databases">
        <title>Sphingobacterium sp. DN04309 isolated from aquaculture water.</title>
        <authorList>
            <person name="Zhang M."/>
        </authorList>
    </citation>
    <scope>NUCLEOTIDE SEQUENCE [LARGE SCALE GENOMIC DNA]</scope>
    <source>
        <strain evidence="14 15">DN04309</strain>
    </source>
</reference>
<evidence type="ECO:0000256" key="3">
    <source>
        <dbReference type="ARBA" id="ARBA00013253"/>
    </source>
</evidence>
<dbReference type="Gene3D" id="3.30.70.560">
    <property type="entry name" value="7,8-Dihydro-6-hydroxymethylpterin-pyrophosphokinase HPPK"/>
    <property type="match status" value="1"/>
</dbReference>
<comment type="function">
    <text evidence="10">Catalyzes the transfer of pyrophosphate from adenosine triphosphate (ATP) to 6-hydroxymethyl-7,8-dihydropterin, an enzymatic step in folate biosynthesis pathway.</text>
</comment>
<evidence type="ECO:0000256" key="11">
    <source>
        <dbReference type="ARBA" id="ARBA00029766"/>
    </source>
</evidence>
<dbReference type="EMBL" id="JACOIJ010000006">
    <property type="protein sequence ID" value="MBD1428982.1"/>
    <property type="molecule type" value="Genomic_DNA"/>
</dbReference>
<evidence type="ECO:0000256" key="4">
    <source>
        <dbReference type="ARBA" id="ARBA00016218"/>
    </source>
</evidence>
<evidence type="ECO:0000256" key="2">
    <source>
        <dbReference type="ARBA" id="ARBA00005810"/>
    </source>
</evidence>
<dbReference type="PANTHER" id="PTHR43071">
    <property type="entry name" value="2-AMINO-4-HYDROXY-6-HYDROXYMETHYLDIHYDROPTERIDINE PYROPHOSPHOKINASE"/>
    <property type="match status" value="1"/>
</dbReference>
<feature type="domain" description="7,8-dihydro-6-hydroxymethylpterin-pyrophosphokinase" evidence="13">
    <location>
        <begin position="87"/>
        <end position="98"/>
    </location>
</feature>
<comment type="pathway">
    <text evidence="1">Cofactor biosynthesis; tetrahydrofolate biosynthesis; 2-amino-4-hydroxy-6-hydroxymethyl-7,8-dihydropteridine diphosphate from 7,8-dihydroneopterin triphosphate: step 4/4.</text>
</comment>
<dbReference type="PROSITE" id="PS00794">
    <property type="entry name" value="HPPK"/>
    <property type="match status" value="1"/>
</dbReference>
<dbReference type="RefSeq" id="WP_165291907.1">
    <property type="nucleotide sequence ID" value="NZ_JACOIJ010000006.1"/>
</dbReference>
<evidence type="ECO:0000256" key="7">
    <source>
        <dbReference type="ARBA" id="ARBA00022777"/>
    </source>
</evidence>
<dbReference type="PANTHER" id="PTHR43071:SF1">
    <property type="entry name" value="2-AMINO-4-HYDROXY-6-HYDROXYMETHYLDIHYDROPTERIDINE PYROPHOSPHOKINASE"/>
    <property type="match status" value="1"/>
</dbReference>
<keyword evidence="5 14" id="KW-0808">Transferase</keyword>
<evidence type="ECO:0000256" key="9">
    <source>
        <dbReference type="ARBA" id="ARBA00022909"/>
    </source>
</evidence>
<dbReference type="EC" id="2.7.6.3" evidence="3"/>
<dbReference type="NCBIfam" id="TIGR01498">
    <property type="entry name" value="folK"/>
    <property type="match status" value="1"/>
</dbReference>
<evidence type="ECO:0000259" key="13">
    <source>
        <dbReference type="PROSITE" id="PS00794"/>
    </source>
</evidence>
<dbReference type="InterPro" id="IPR035907">
    <property type="entry name" value="Hppk_sf"/>
</dbReference>
<keyword evidence="15" id="KW-1185">Reference proteome</keyword>
<dbReference type="Proteomes" id="UP000651271">
    <property type="component" value="Unassembled WGS sequence"/>
</dbReference>
<evidence type="ECO:0000256" key="12">
    <source>
        <dbReference type="ARBA" id="ARBA00033413"/>
    </source>
</evidence>
<keyword evidence="6" id="KW-0547">Nucleotide-binding</keyword>
<evidence type="ECO:0000313" key="14">
    <source>
        <dbReference type="EMBL" id="MBD1428982.1"/>
    </source>
</evidence>
<comment type="caution">
    <text evidence="14">The sequence shown here is derived from an EMBL/GenBank/DDBJ whole genome shotgun (WGS) entry which is preliminary data.</text>
</comment>
<name>A0ABR7YCE5_9SPHI</name>
<keyword evidence="7" id="KW-0418">Kinase</keyword>
<keyword evidence="8" id="KW-0067">ATP-binding</keyword>
<proteinExistence type="inferred from homology"/>
<dbReference type="GO" id="GO:0003848">
    <property type="term" value="F:2-amino-4-hydroxy-6-hydroxymethyldihydropteridine diphosphokinase activity"/>
    <property type="evidence" value="ECO:0007669"/>
    <property type="project" value="UniProtKB-EC"/>
</dbReference>
<protein>
    <recommendedName>
        <fullName evidence="4">2-amino-4-hydroxy-6-hydroxymethyldihydropteridine pyrophosphokinase</fullName>
        <ecNumber evidence="3">2.7.6.3</ecNumber>
    </recommendedName>
    <alternativeName>
        <fullName evidence="11">6-hydroxymethyl-7,8-dihydropterin pyrophosphokinase</fullName>
    </alternativeName>
    <alternativeName>
        <fullName evidence="12">7,8-dihydro-6-hydroxymethylpterin-pyrophosphokinase</fullName>
    </alternativeName>
</protein>
<dbReference type="InterPro" id="IPR000550">
    <property type="entry name" value="Hppk"/>
</dbReference>
<evidence type="ECO:0000256" key="1">
    <source>
        <dbReference type="ARBA" id="ARBA00005051"/>
    </source>
</evidence>
<organism evidence="14 15">
    <name type="scientific">Sphingobacterium litopenaei</name>
    <dbReference type="NCBI Taxonomy" id="2763500"/>
    <lineage>
        <taxon>Bacteria</taxon>
        <taxon>Pseudomonadati</taxon>
        <taxon>Bacteroidota</taxon>
        <taxon>Sphingobacteriia</taxon>
        <taxon>Sphingobacteriales</taxon>
        <taxon>Sphingobacteriaceae</taxon>
        <taxon>Sphingobacterium</taxon>
    </lineage>
</organism>
<sequence>MNLIYILLGANLGNPSEQLYSAKTLLSQKLGNLVIESSLYESQAWGVEDQPTFLNQVLLFETSHDAQESLLICQEIENELGRVRKEKWGARIIDIDILYFNSEIIETPQLTIPHPYIQDRKFTLHPLCEIADSYKHPKLGLTNEELLLNCIDNLVVTKI</sequence>
<evidence type="ECO:0000256" key="10">
    <source>
        <dbReference type="ARBA" id="ARBA00029409"/>
    </source>
</evidence>
<keyword evidence="9" id="KW-0289">Folate biosynthesis</keyword>
<dbReference type="SUPFAM" id="SSF55083">
    <property type="entry name" value="6-hydroxymethyl-7,8-dihydropterin pyrophosphokinase, HPPK"/>
    <property type="match status" value="1"/>
</dbReference>
<comment type="similarity">
    <text evidence="2">Belongs to the HPPK family.</text>
</comment>
<dbReference type="Pfam" id="PF01288">
    <property type="entry name" value="HPPK"/>
    <property type="match status" value="1"/>
</dbReference>
<gene>
    <name evidence="14" type="primary">folK</name>
    <name evidence="14" type="ORF">H8B04_05300</name>
</gene>
<evidence type="ECO:0000256" key="8">
    <source>
        <dbReference type="ARBA" id="ARBA00022840"/>
    </source>
</evidence>
<accession>A0ABR7YCE5</accession>
<dbReference type="CDD" id="cd00483">
    <property type="entry name" value="HPPK"/>
    <property type="match status" value="1"/>
</dbReference>
<evidence type="ECO:0000256" key="5">
    <source>
        <dbReference type="ARBA" id="ARBA00022679"/>
    </source>
</evidence>